<dbReference type="CDD" id="cd00062">
    <property type="entry name" value="FN2"/>
    <property type="match status" value="1"/>
</dbReference>
<evidence type="ECO:0000256" key="4">
    <source>
        <dbReference type="ARBA" id="ARBA00022729"/>
    </source>
</evidence>
<evidence type="ECO:0000313" key="14">
    <source>
        <dbReference type="Proteomes" id="UP001163046"/>
    </source>
</evidence>
<dbReference type="FunFam" id="2.20.100.10:FF:000001">
    <property type="entry name" value="semaphorin-5A isoform X1"/>
    <property type="match status" value="1"/>
</dbReference>
<dbReference type="GO" id="GO:0006508">
    <property type="term" value="P:proteolysis"/>
    <property type="evidence" value="ECO:0007669"/>
    <property type="project" value="TreeGrafter"/>
</dbReference>
<dbReference type="Gene3D" id="2.20.100.10">
    <property type="entry name" value="Thrombospondin type-1 (TSP1) repeat"/>
    <property type="match status" value="2"/>
</dbReference>
<comment type="caution">
    <text evidence="13">The sequence shown here is derived from an EMBL/GenBank/DDBJ whole genome shotgun (WGS) entry which is preliminary data.</text>
</comment>
<keyword evidence="3" id="KW-0800">Toxin</keyword>
<organism evidence="13 14">
    <name type="scientific">Desmophyllum pertusum</name>
    <dbReference type="NCBI Taxonomy" id="174260"/>
    <lineage>
        <taxon>Eukaryota</taxon>
        <taxon>Metazoa</taxon>
        <taxon>Cnidaria</taxon>
        <taxon>Anthozoa</taxon>
        <taxon>Hexacorallia</taxon>
        <taxon>Scleractinia</taxon>
        <taxon>Caryophylliina</taxon>
        <taxon>Caryophylliidae</taxon>
        <taxon>Desmophyllum</taxon>
    </lineage>
</organism>
<dbReference type="PROSITE" id="PS51670">
    <property type="entry name" value="SHKT"/>
    <property type="match status" value="1"/>
</dbReference>
<sequence>MNANELPVVPLEEMDILEITETPDFVVEIPSQMQPVENNGVENIKISFIDKSKPVQAVNEVSLSPSPEGNLENIKISFLGNKTSPAVSAAGNVISLQPTVAEREHQSIRISFENEKENVAPTSAPLVHETANHITVQNLTVSLPSSVEHVLATPAPPMPTGPGVVNPFEGGIVDQIIRNATAVPMPSIEHVLATPAPPMPRGPGVVNPFEGDVVDVPAVPLSPNQNITVDFRHNTETGVPVVQQPHVTMQQHPVVEQNATNVPNVYETWCNDDPVCAKYTETNCNEDWLKVNCPKKCKICGNATASEVMAPQQVSNQTTNKETGKHYTELTVTVPSEVTKSLETSRNPVLVNIKGENGKPALADEETNKAPMVETIVVKLPANIKAEDENATQVKINGPAKNHINVSMNHGTTILEMIPEAPWCNDKSECSRYSRNQCNDEWVQLNCHENASSADVTVCKDNAECSRYSTESCENEWMKNKLNRNSGKGETEGACASKDHVDCNDYPMYACHNDWLIKNCKRKCGLCKAPTQAPVGLVAPTSPPLQANNATVVRPPGHAQCYYDGIAHEHGERWSPGPCTPECKCDDGKIRCTLIECPELNCKNPIKKRWKCCPECPVEQGLNARCVETEGGSSNGACCVFPYIYHGTQYFECTDDEHQKPWCATTSNYDIDGMWGHCLGDTRETTEAPKTTKFTSTERQEATAGTQASSESASATEGHVTGHTTHAYAPGTSAATETPLSDEYQTSTTVGTTPMPSTFAAPVTGVYSDWSHWLSCSATCGGGTQERTRKCTFPKETKGAVDCSSLGPRWKLENANALLCPEDGGYTEWSDWSGCDVTCGGGLSQRYRTCNSPAPSFGGRDCAATGLGAAMESKACSLISCPSE</sequence>
<keyword evidence="2" id="KW-0964">Secreted</keyword>
<dbReference type="PROSITE" id="PS50092">
    <property type="entry name" value="TSP1"/>
    <property type="match status" value="2"/>
</dbReference>
<evidence type="ECO:0000259" key="12">
    <source>
        <dbReference type="PROSITE" id="PS51670"/>
    </source>
</evidence>
<proteinExistence type="predicted"/>
<evidence type="ECO:0000256" key="6">
    <source>
        <dbReference type="ARBA" id="ARBA00023157"/>
    </source>
</evidence>
<comment type="subcellular location">
    <subcellularLocation>
        <location evidence="1">Secreted</location>
    </subcellularLocation>
</comment>
<evidence type="ECO:0000256" key="1">
    <source>
        <dbReference type="ARBA" id="ARBA00004613"/>
    </source>
</evidence>
<dbReference type="Gene3D" id="2.10.10.10">
    <property type="entry name" value="Fibronectin, type II, collagen-binding"/>
    <property type="match status" value="1"/>
</dbReference>
<evidence type="ECO:0000256" key="3">
    <source>
        <dbReference type="ARBA" id="ARBA00022656"/>
    </source>
</evidence>
<dbReference type="FunFam" id="2.10.10.10:FF:000009">
    <property type="entry name" value="Epididymal sperm-binding protein 1"/>
    <property type="match status" value="1"/>
</dbReference>
<dbReference type="PANTHER" id="PTHR13723:SF281">
    <property type="entry name" value="PAPILIN"/>
    <property type="match status" value="1"/>
</dbReference>
<dbReference type="PROSITE" id="PS50184">
    <property type="entry name" value="VWFC_2"/>
    <property type="match status" value="1"/>
</dbReference>
<dbReference type="GO" id="GO:0005576">
    <property type="term" value="C:extracellular region"/>
    <property type="evidence" value="ECO:0007669"/>
    <property type="project" value="UniProtKB-SubCell"/>
</dbReference>
<dbReference type="Gene3D" id="2.10.70.10">
    <property type="entry name" value="Complement Module, domain 1"/>
    <property type="match status" value="1"/>
</dbReference>
<dbReference type="SUPFAM" id="SSF82895">
    <property type="entry name" value="TSP-1 type 1 repeat"/>
    <property type="match status" value="2"/>
</dbReference>
<feature type="compositionally biased region" description="Polar residues" evidence="9">
    <location>
        <begin position="733"/>
        <end position="756"/>
    </location>
</feature>
<accession>A0A9X0DCP1</accession>
<gene>
    <name evidence="13" type="primary">SEMA5A_1</name>
    <name evidence="13" type="ORF">OS493_006177</name>
</gene>
<dbReference type="AlphaFoldDB" id="A0A9X0DCP1"/>
<dbReference type="InterPro" id="IPR050439">
    <property type="entry name" value="ADAMTS_ADAMTS-like"/>
</dbReference>
<protein>
    <submittedName>
        <fullName evidence="13">Semaphorin-5A</fullName>
    </submittedName>
</protein>
<dbReference type="InterPro" id="IPR036943">
    <property type="entry name" value="FN_type2_sf"/>
</dbReference>
<keyword evidence="6 8" id="KW-1015">Disulfide bond</keyword>
<dbReference type="GO" id="GO:0090729">
    <property type="term" value="F:toxin activity"/>
    <property type="evidence" value="ECO:0007669"/>
    <property type="project" value="UniProtKB-KW"/>
</dbReference>
<evidence type="ECO:0000313" key="13">
    <source>
        <dbReference type="EMBL" id="KAJ7393209.1"/>
    </source>
</evidence>
<keyword evidence="5" id="KW-0677">Repeat</keyword>
<evidence type="ECO:0000256" key="5">
    <source>
        <dbReference type="ARBA" id="ARBA00022737"/>
    </source>
</evidence>
<dbReference type="GO" id="GO:0030198">
    <property type="term" value="P:extracellular matrix organization"/>
    <property type="evidence" value="ECO:0007669"/>
    <property type="project" value="TreeGrafter"/>
</dbReference>
<feature type="domain" description="VWFC" evidence="10">
    <location>
        <begin position="559"/>
        <end position="617"/>
    </location>
</feature>
<keyword evidence="4" id="KW-0732">Signal</keyword>
<feature type="domain" description="Fibronectin type-II" evidence="11">
    <location>
        <begin position="634"/>
        <end position="680"/>
    </location>
</feature>
<dbReference type="SMART" id="SM00214">
    <property type="entry name" value="VWC"/>
    <property type="match status" value="1"/>
</dbReference>
<evidence type="ECO:0000256" key="9">
    <source>
        <dbReference type="SAM" id="MobiDB-lite"/>
    </source>
</evidence>
<dbReference type="GO" id="GO:0031012">
    <property type="term" value="C:extracellular matrix"/>
    <property type="evidence" value="ECO:0007669"/>
    <property type="project" value="TreeGrafter"/>
</dbReference>
<dbReference type="OrthoDB" id="5980793at2759"/>
<dbReference type="InterPro" id="IPR001007">
    <property type="entry name" value="VWF_dom"/>
</dbReference>
<dbReference type="Pfam" id="PF00090">
    <property type="entry name" value="TSP_1"/>
    <property type="match status" value="2"/>
</dbReference>
<dbReference type="EMBL" id="MU825398">
    <property type="protein sequence ID" value="KAJ7393209.1"/>
    <property type="molecule type" value="Genomic_DNA"/>
</dbReference>
<dbReference type="SMART" id="SM00209">
    <property type="entry name" value="TSP1"/>
    <property type="match status" value="2"/>
</dbReference>
<evidence type="ECO:0000256" key="7">
    <source>
        <dbReference type="PROSITE-ProRule" id="PRU00479"/>
    </source>
</evidence>
<feature type="compositionally biased region" description="Low complexity" evidence="9">
    <location>
        <begin position="702"/>
        <end position="718"/>
    </location>
</feature>
<feature type="domain" description="ShKT" evidence="12">
    <location>
        <begin position="270"/>
        <end position="300"/>
    </location>
</feature>
<dbReference type="SUPFAM" id="SSF57440">
    <property type="entry name" value="Kringle-like"/>
    <property type="match status" value="1"/>
</dbReference>
<dbReference type="SUPFAM" id="SSF57603">
    <property type="entry name" value="FnI-like domain"/>
    <property type="match status" value="1"/>
</dbReference>
<dbReference type="Pfam" id="PF00040">
    <property type="entry name" value="fn2"/>
    <property type="match status" value="1"/>
</dbReference>
<dbReference type="InterPro" id="IPR000884">
    <property type="entry name" value="TSP1_rpt"/>
</dbReference>
<dbReference type="Pfam" id="PF00093">
    <property type="entry name" value="VWC"/>
    <property type="match status" value="1"/>
</dbReference>
<dbReference type="GO" id="GO:0004222">
    <property type="term" value="F:metalloendopeptidase activity"/>
    <property type="evidence" value="ECO:0007669"/>
    <property type="project" value="TreeGrafter"/>
</dbReference>
<dbReference type="PROSITE" id="PS51092">
    <property type="entry name" value="FN2_2"/>
    <property type="match status" value="1"/>
</dbReference>
<evidence type="ECO:0000256" key="2">
    <source>
        <dbReference type="ARBA" id="ARBA00022525"/>
    </source>
</evidence>
<evidence type="ECO:0000256" key="8">
    <source>
        <dbReference type="PROSITE-ProRule" id="PRU01005"/>
    </source>
</evidence>
<keyword evidence="14" id="KW-1185">Reference proteome</keyword>
<dbReference type="InterPro" id="IPR000562">
    <property type="entry name" value="FN_type2_dom"/>
</dbReference>
<dbReference type="InterPro" id="IPR036383">
    <property type="entry name" value="TSP1_rpt_sf"/>
</dbReference>
<dbReference type="InterPro" id="IPR003582">
    <property type="entry name" value="ShKT_dom"/>
</dbReference>
<reference evidence="13" key="1">
    <citation type="submission" date="2023-01" db="EMBL/GenBank/DDBJ databases">
        <title>Genome assembly of the deep-sea coral Lophelia pertusa.</title>
        <authorList>
            <person name="Herrera S."/>
            <person name="Cordes E."/>
        </authorList>
    </citation>
    <scope>NUCLEOTIDE SEQUENCE</scope>
    <source>
        <strain evidence="13">USNM1676648</strain>
        <tissue evidence="13">Polyp</tissue>
    </source>
</reference>
<feature type="disulfide bond" evidence="8">
    <location>
        <begin position="284"/>
        <end position="297"/>
    </location>
</feature>
<dbReference type="SMART" id="SM00059">
    <property type="entry name" value="FN2"/>
    <property type="match status" value="1"/>
</dbReference>
<dbReference type="InterPro" id="IPR013806">
    <property type="entry name" value="Kringle-like"/>
</dbReference>
<feature type="region of interest" description="Disordered" evidence="9">
    <location>
        <begin position="687"/>
        <end position="756"/>
    </location>
</feature>
<dbReference type="PRINTS" id="PR00013">
    <property type="entry name" value="FNTYPEII"/>
</dbReference>
<evidence type="ECO:0000259" key="11">
    <source>
        <dbReference type="PROSITE" id="PS51092"/>
    </source>
</evidence>
<comment type="caution">
    <text evidence="7">Lacks conserved residue(s) required for the propagation of feature annotation.</text>
</comment>
<evidence type="ECO:0000259" key="10">
    <source>
        <dbReference type="PROSITE" id="PS50184"/>
    </source>
</evidence>
<name>A0A9X0DCP1_9CNID</name>
<dbReference type="Proteomes" id="UP001163046">
    <property type="component" value="Unassembled WGS sequence"/>
</dbReference>
<dbReference type="PANTHER" id="PTHR13723">
    <property type="entry name" value="ADAMTS A DISINTEGRIN AND METALLOPROTEASE WITH THROMBOSPONDIN MOTIFS PROTEASE"/>
    <property type="match status" value="1"/>
</dbReference>
<dbReference type="PROSITE" id="PS01208">
    <property type="entry name" value="VWFC_1"/>
    <property type="match status" value="1"/>
</dbReference>